<evidence type="ECO:0000259" key="1">
    <source>
        <dbReference type="Pfam" id="PF08984"/>
    </source>
</evidence>
<keyword evidence="3" id="KW-1185">Reference proteome</keyword>
<dbReference type="Proteomes" id="UP000033035">
    <property type="component" value="Unassembled WGS sequence"/>
</dbReference>
<organism evidence="2 3">
    <name type="scientific">Parabacteroides gordonii MS-1 = DSM 23371</name>
    <dbReference type="NCBI Taxonomy" id="1203610"/>
    <lineage>
        <taxon>Bacteria</taxon>
        <taxon>Pseudomonadati</taxon>
        <taxon>Bacteroidota</taxon>
        <taxon>Bacteroidia</taxon>
        <taxon>Bacteroidales</taxon>
        <taxon>Tannerellaceae</taxon>
        <taxon>Parabacteroides</taxon>
    </lineage>
</organism>
<evidence type="ECO:0000313" key="2">
    <source>
        <dbReference type="EMBL" id="KKB49508.1"/>
    </source>
</evidence>
<dbReference type="Gene3D" id="1.10.3910.10">
    <property type="entry name" value="SP0561-like"/>
    <property type="match status" value="1"/>
</dbReference>
<name>A0A0F5IVD3_9BACT</name>
<dbReference type="HOGENOM" id="CLU_2602558_0_0_10"/>
<reference evidence="2 3" key="1">
    <citation type="submission" date="2013-04" db="EMBL/GenBank/DDBJ databases">
        <title>The Genome Sequence of Parabacteroides gordonii DSM 23371.</title>
        <authorList>
            <consortium name="The Broad Institute Genomics Platform"/>
            <person name="Earl A."/>
            <person name="Ward D."/>
            <person name="Feldgarden M."/>
            <person name="Gevers D."/>
            <person name="Martens E."/>
            <person name="Sakamoto M."/>
            <person name="Benno Y."/>
            <person name="Suzuki N."/>
            <person name="Matsunaga N."/>
            <person name="Koshihara K."/>
            <person name="Seki M."/>
            <person name="Komiya H."/>
            <person name="Walker B."/>
            <person name="Young S."/>
            <person name="Zeng Q."/>
            <person name="Gargeya S."/>
            <person name="Fitzgerald M."/>
            <person name="Haas B."/>
            <person name="Abouelleil A."/>
            <person name="Allen A.W."/>
            <person name="Alvarado L."/>
            <person name="Arachchi H.M."/>
            <person name="Berlin A.M."/>
            <person name="Chapman S.B."/>
            <person name="Gainer-Dewar J."/>
            <person name="Goldberg J."/>
            <person name="Griggs A."/>
            <person name="Gujja S."/>
            <person name="Hansen M."/>
            <person name="Howarth C."/>
            <person name="Imamovic A."/>
            <person name="Ireland A."/>
            <person name="Larimer J."/>
            <person name="McCowan C."/>
            <person name="Murphy C."/>
            <person name="Pearson M."/>
            <person name="Poon T.W."/>
            <person name="Priest M."/>
            <person name="Roberts A."/>
            <person name="Saif S."/>
            <person name="Shea T."/>
            <person name="Sisk P."/>
            <person name="Sykes S."/>
            <person name="Wortman J."/>
            <person name="Nusbaum C."/>
            <person name="Birren B."/>
        </authorList>
    </citation>
    <scope>NUCLEOTIDE SEQUENCE [LARGE SCALE GENOMIC DNA]</scope>
    <source>
        <strain evidence="2 3">MS-1</strain>
    </source>
</reference>
<sequence>MSINKYTPIHRVLTTYPQLIHRLVKRDSRYVSLINPVSTCTLGHCTTIESIAFTVGDDMETLLTYLKGEMEREDIQFKY</sequence>
<dbReference type="STRING" id="1203610.HMPREF1536_04572"/>
<dbReference type="SUPFAM" id="SSF140683">
    <property type="entry name" value="SP0561-like"/>
    <property type="match status" value="1"/>
</dbReference>
<dbReference type="AlphaFoldDB" id="A0A0F5IVD3"/>
<gene>
    <name evidence="2" type="ORF">HMPREF1536_04572</name>
</gene>
<dbReference type="InterPro" id="IPR038062">
    <property type="entry name" value="ScdA-like_N_sf"/>
</dbReference>
<protein>
    <recommendedName>
        <fullName evidence="1">DUF1858 domain-containing protein</fullName>
    </recommendedName>
</protein>
<evidence type="ECO:0000313" key="3">
    <source>
        <dbReference type="Proteomes" id="UP000033035"/>
    </source>
</evidence>
<dbReference type="PATRIC" id="fig|1203610.3.peg.4661"/>
<comment type="caution">
    <text evidence="2">The sequence shown here is derived from an EMBL/GenBank/DDBJ whole genome shotgun (WGS) entry which is preliminary data.</text>
</comment>
<accession>A0A0F5IVD3</accession>
<proteinExistence type="predicted"/>
<dbReference type="Pfam" id="PF08984">
    <property type="entry name" value="DUF1858"/>
    <property type="match status" value="1"/>
</dbReference>
<dbReference type="EMBL" id="AQHW01000025">
    <property type="protein sequence ID" value="KKB49508.1"/>
    <property type="molecule type" value="Genomic_DNA"/>
</dbReference>
<dbReference type="InterPro" id="IPR015077">
    <property type="entry name" value="DUF1858"/>
</dbReference>
<feature type="domain" description="DUF1858" evidence="1">
    <location>
        <begin position="3"/>
        <end position="63"/>
    </location>
</feature>